<sequence length="509" mass="54439">MMHVNGFGGLAAQQVAASPICCAPLDERSAIPGPQPPVRLLVVDDADGVETLFGARFRTELRCDEYDLSFSNDPVQALKMVGDSPDIEVLVTNLNMPQMNGLDLLTEVAKLGRPLKTIVLTACNDLANIRAAMMRGAFDFQLTPLDLEDLRVTISKAVTIVRELQAGEAARQRAVELADQNRRVENIFGRYVSEEVKTHLLACPEGHQNSERRTLTMLMADIRGFTRLSEILSPERALQVLNAYLERATDVVIRWNGTINEILGDGLLVFFGVPNTDGEAAEHAVAAALELQLAMGELNVSHREQGLPELGIGIGVHTGEAVVGTIGSPRRQKYTAIGKNVNLVARIESNTVGGQVLVSESTYHEICAIADTSGSTQVRVKGLTEPITVHDITGLAGRYNLRLPSIDRKVIPLVVPKPIGIAVIENKIIGAAHPAEVVGSGDGAVRVRTGLQVAPFCDLVLDVAGAQVFAKVVDCGVDGGICELMAVFTSVSDDVRRALAAPSTANSLS</sequence>
<dbReference type="InterPro" id="IPR001789">
    <property type="entry name" value="Sig_transdc_resp-reg_receiver"/>
</dbReference>
<evidence type="ECO:0000259" key="3">
    <source>
        <dbReference type="PROSITE" id="PS50110"/>
    </source>
</evidence>
<dbReference type="PROSITE" id="PS50125">
    <property type="entry name" value="GUANYLATE_CYCLASE_2"/>
    <property type="match status" value="1"/>
</dbReference>
<comment type="caution">
    <text evidence="2">Lacks conserved residue(s) required for the propagation of feature annotation.</text>
</comment>
<dbReference type="PANTHER" id="PTHR43081:SF1">
    <property type="entry name" value="ADENYLATE CYCLASE, TERMINAL-DIFFERENTIATION SPECIFIC"/>
    <property type="match status" value="1"/>
</dbReference>
<organism evidence="5 6">
    <name type="scientific">Mycobacterium marinum (strain ATCC BAA-535 / M)</name>
    <dbReference type="NCBI Taxonomy" id="216594"/>
    <lineage>
        <taxon>Bacteria</taxon>
        <taxon>Bacillati</taxon>
        <taxon>Actinomycetota</taxon>
        <taxon>Actinomycetes</taxon>
        <taxon>Mycobacteriales</taxon>
        <taxon>Mycobacteriaceae</taxon>
        <taxon>Mycobacterium</taxon>
        <taxon>Mycobacterium ulcerans group</taxon>
    </lineage>
</organism>
<dbReference type="HOGENOM" id="CLU_000445_110_0_11"/>
<dbReference type="PROSITE" id="PS50110">
    <property type="entry name" value="RESPONSE_REGULATORY"/>
    <property type="match status" value="1"/>
</dbReference>
<dbReference type="SUPFAM" id="SSF52172">
    <property type="entry name" value="CheY-like"/>
    <property type="match status" value="1"/>
</dbReference>
<dbReference type="Gene3D" id="3.40.50.2300">
    <property type="match status" value="1"/>
</dbReference>
<reference evidence="5 6" key="1">
    <citation type="journal article" date="2008" name="Genome Res.">
        <title>Insights from the complete genome sequence of Mycobacterium marinum on the evolution of Mycobacterium tuberculosis.</title>
        <authorList>
            <person name="Stinear T.P."/>
            <person name="Seemann T."/>
            <person name="Harrison P.F."/>
            <person name="Jenkin G.A."/>
            <person name="Davies J.K."/>
            <person name="Johnson P.D."/>
            <person name="Abdellah Z."/>
            <person name="Arrowsmith C."/>
            <person name="Chillingworth T."/>
            <person name="Churcher C."/>
            <person name="Clarke K."/>
            <person name="Cronin A."/>
            <person name="Davis P."/>
            <person name="Goodhead I."/>
            <person name="Holroyd N."/>
            <person name="Jagels K."/>
            <person name="Lord A."/>
            <person name="Moule S."/>
            <person name="Mungall K."/>
            <person name="Norbertczak H."/>
            <person name="Quail M.A."/>
            <person name="Rabbinowitsch E."/>
            <person name="Walker D."/>
            <person name="White B."/>
            <person name="Whitehead S."/>
            <person name="Small P.L."/>
            <person name="Brosch R."/>
            <person name="Ramakrishnan L."/>
            <person name="Fischbach M.A."/>
            <person name="Parkhill J."/>
            <person name="Cole S.T."/>
        </authorList>
    </citation>
    <scope>NUCLEOTIDE SEQUENCE [LARGE SCALE GENOMIC DNA]</scope>
    <source>
        <strain evidence="6">ATCC BAA-535 / M</strain>
    </source>
</reference>
<dbReference type="CDD" id="cd07302">
    <property type="entry name" value="CHD"/>
    <property type="match status" value="1"/>
</dbReference>
<dbReference type="InterPro" id="IPR001054">
    <property type="entry name" value="A/G_cyclase"/>
</dbReference>
<dbReference type="InterPro" id="IPR050697">
    <property type="entry name" value="Adenylyl/Guanylyl_Cyclase_3/4"/>
</dbReference>
<dbReference type="GO" id="GO:0004016">
    <property type="term" value="F:adenylate cyclase activity"/>
    <property type="evidence" value="ECO:0007669"/>
    <property type="project" value="UniProtKB-ARBA"/>
</dbReference>
<accession>B2HQL9</accession>
<evidence type="ECO:0000256" key="2">
    <source>
        <dbReference type="PROSITE-ProRule" id="PRU00169"/>
    </source>
</evidence>
<dbReference type="eggNOG" id="COG4753">
    <property type="taxonomic scope" value="Bacteria"/>
</dbReference>
<dbReference type="InterPro" id="IPR029787">
    <property type="entry name" value="Nucleotide_cyclase"/>
</dbReference>
<dbReference type="PANTHER" id="PTHR43081">
    <property type="entry name" value="ADENYLATE CYCLASE, TERMINAL-DIFFERENTIATION SPECIFIC-RELATED"/>
    <property type="match status" value="1"/>
</dbReference>
<dbReference type="Pfam" id="PF00072">
    <property type="entry name" value="Response_reg"/>
    <property type="match status" value="1"/>
</dbReference>
<dbReference type="STRING" id="216594.MMAR_0730"/>
<dbReference type="eggNOG" id="COG2114">
    <property type="taxonomic scope" value="Bacteria"/>
</dbReference>
<dbReference type="Proteomes" id="UP000001190">
    <property type="component" value="Chromosome"/>
</dbReference>
<dbReference type="InterPro" id="IPR011006">
    <property type="entry name" value="CheY-like_superfamily"/>
</dbReference>
<evidence type="ECO:0000313" key="5">
    <source>
        <dbReference type="EMBL" id="ACC39189.1"/>
    </source>
</evidence>
<dbReference type="Pfam" id="PF00211">
    <property type="entry name" value="Guanylate_cyc"/>
    <property type="match status" value="1"/>
</dbReference>
<comment type="similarity">
    <text evidence="1">Belongs to the adenylyl cyclase class-3 family.</text>
</comment>
<dbReference type="SUPFAM" id="SSF55073">
    <property type="entry name" value="Nucleotide cyclase"/>
    <property type="match status" value="1"/>
</dbReference>
<evidence type="ECO:0000256" key="1">
    <source>
        <dbReference type="ARBA" id="ARBA00005381"/>
    </source>
</evidence>
<keyword evidence="6" id="KW-1185">Reference proteome</keyword>
<evidence type="ECO:0000313" key="6">
    <source>
        <dbReference type="Proteomes" id="UP000001190"/>
    </source>
</evidence>
<dbReference type="KEGG" id="mmi:MMAR_0730"/>
<feature type="domain" description="Response regulatory" evidence="3">
    <location>
        <begin position="39"/>
        <end position="158"/>
    </location>
</feature>
<dbReference type="AlphaFoldDB" id="B2HQL9"/>
<evidence type="ECO:0000259" key="4">
    <source>
        <dbReference type="PROSITE" id="PS50125"/>
    </source>
</evidence>
<gene>
    <name evidence="5" type="ordered locus">MMAR_0730</name>
</gene>
<feature type="domain" description="Guanylate cyclase" evidence="4">
    <location>
        <begin position="216"/>
        <end position="348"/>
    </location>
</feature>
<protein>
    <submittedName>
        <fullName evidence="5">Adenylylate/guanylate cyclase</fullName>
    </submittedName>
</protein>
<dbReference type="GO" id="GO:0000160">
    <property type="term" value="P:phosphorelay signal transduction system"/>
    <property type="evidence" value="ECO:0007669"/>
    <property type="project" value="InterPro"/>
</dbReference>
<dbReference type="EMBL" id="CP000854">
    <property type="protein sequence ID" value="ACC39189.1"/>
    <property type="molecule type" value="Genomic_DNA"/>
</dbReference>
<dbReference type="GO" id="GO:0006171">
    <property type="term" value="P:cAMP biosynthetic process"/>
    <property type="evidence" value="ECO:0007669"/>
    <property type="project" value="TreeGrafter"/>
</dbReference>
<dbReference type="Gene3D" id="3.30.70.1230">
    <property type="entry name" value="Nucleotide cyclase"/>
    <property type="match status" value="1"/>
</dbReference>
<dbReference type="SMART" id="SM00448">
    <property type="entry name" value="REC"/>
    <property type="match status" value="1"/>
</dbReference>
<dbReference type="SMART" id="SM00044">
    <property type="entry name" value="CYCc"/>
    <property type="match status" value="1"/>
</dbReference>
<proteinExistence type="inferred from homology"/>
<name>B2HQL9_MYCMM</name>